<dbReference type="InParanoid" id="A0A1X7VMW3"/>
<accession>A0A1X7VMW3</accession>
<sequence>NISSVDYSII</sequence>
<name>A0A1X7VMW3_AMPQE</name>
<proteinExistence type="predicted"/>
<dbReference type="EnsemblMetazoa" id="Aqu2.1.41407_001">
    <property type="protein sequence ID" value="Aqu2.1.41407_001"/>
    <property type="gene ID" value="Aqu2.1.41407"/>
</dbReference>
<protein>
    <submittedName>
        <fullName evidence="1">Uncharacterized protein</fullName>
    </submittedName>
</protein>
<evidence type="ECO:0000313" key="1">
    <source>
        <dbReference type="EnsemblMetazoa" id="Aqu2.1.41407_001"/>
    </source>
</evidence>
<reference evidence="1" key="1">
    <citation type="submission" date="2017-05" db="UniProtKB">
        <authorList>
            <consortium name="EnsemblMetazoa"/>
        </authorList>
    </citation>
    <scope>IDENTIFICATION</scope>
</reference>
<organism evidence="1">
    <name type="scientific">Amphimedon queenslandica</name>
    <name type="common">Sponge</name>
    <dbReference type="NCBI Taxonomy" id="400682"/>
    <lineage>
        <taxon>Eukaryota</taxon>
        <taxon>Metazoa</taxon>
        <taxon>Porifera</taxon>
        <taxon>Demospongiae</taxon>
        <taxon>Heteroscleromorpha</taxon>
        <taxon>Haplosclerida</taxon>
        <taxon>Niphatidae</taxon>
        <taxon>Amphimedon</taxon>
    </lineage>
</organism>